<name>A0A167VL42_9EURO</name>
<keyword evidence="2" id="KW-1185">Reference proteome</keyword>
<proteinExistence type="predicted"/>
<accession>A0A167VL42</accession>
<dbReference type="VEuPathDB" id="FungiDB:AAP_05390"/>
<organism evidence="1 2">
    <name type="scientific">Ascosphaera apis ARSEF 7405</name>
    <dbReference type="NCBI Taxonomy" id="392613"/>
    <lineage>
        <taxon>Eukaryota</taxon>
        <taxon>Fungi</taxon>
        <taxon>Dikarya</taxon>
        <taxon>Ascomycota</taxon>
        <taxon>Pezizomycotina</taxon>
        <taxon>Eurotiomycetes</taxon>
        <taxon>Eurotiomycetidae</taxon>
        <taxon>Onygenales</taxon>
        <taxon>Ascosphaeraceae</taxon>
        <taxon>Ascosphaera</taxon>
    </lineage>
</organism>
<comment type="caution">
    <text evidence="1">The sequence shown here is derived from an EMBL/GenBank/DDBJ whole genome shotgun (WGS) entry which is preliminary data.</text>
</comment>
<dbReference type="Proteomes" id="UP000242877">
    <property type="component" value="Unassembled WGS sequence"/>
</dbReference>
<reference evidence="1 2" key="1">
    <citation type="journal article" date="2016" name="Genome Biol. Evol.">
        <title>Divergent and convergent evolution of fungal pathogenicity.</title>
        <authorList>
            <person name="Shang Y."/>
            <person name="Xiao G."/>
            <person name="Zheng P."/>
            <person name="Cen K."/>
            <person name="Zhan S."/>
            <person name="Wang C."/>
        </authorList>
    </citation>
    <scope>NUCLEOTIDE SEQUENCE [LARGE SCALE GENOMIC DNA]</scope>
    <source>
        <strain evidence="1 2">ARSEF 7405</strain>
    </source>
</reference>
<dbReference type="EMBL" id="AZGZ01000031">
    <property type="protein sequence ID" value="KZZ87686.1"/>
    <property type="molecule type" value="Genomic_DNA"/>
</dbReference>
<dbReference type="AlphaFoldDB" id="A0A167VL42"/>
<protein>
    <submittedName>
        <fullName evidence="1">Uncharacterized protein</fullName>
    </submittedName>
</protein>
<gene>
    <name evidence="1" type="ORF">AAP_05390</name>
</gene>
<evidence type="ECO:0000313" key="2">
    <source>
        <dbReference type="Proteomes" id="UP000242877"/>
    </source>
</evidence>
<sequence length="260" mass="29114">MNDLQIFFSFGTVSGDLPPCEPIRGMELQKTIGNSGVTATIPSLKRQSPNLLRHNIRQILSGQIAIPETKPKGRLRSVPESKHANRCSAIAGAPRISLVDHVKLPESVGAELMPVYKKRILLKEELANQVLRRIGSQAPAVRAGVQEYYTRTTWRPDARGQRIRLLAQEICAQVVDVHPWSNSGERKVLLAGLRCALSDARAFWQDTSVKRFSYLSMRDKGVYKYLKSMKLREDRRLGGAESFIRILLSGSERAPVRSRG</sequence>
<evidence type="ECO:0000313" key="1">
    <source>
        <dbReference type="EMBL" id="KZZ87686.1"/>
    </source>
</evidence>
<dbReference type="OrthoDB" id="4179533at2759"/>